<keyword evidence="8 10" id="KW-0472">Membrane</keyword>
<dbReference type="InterPro" id="IPR046342">
    <property type="entry name" value="CBS_dom_sf"/>
</dbReference>
<evidence type="ECO:0000256" key="6">
    <source>
        <dbReference type="ARBA" id="ARBA00022989"/>
    </source>
</evidence>
<comment type="similarity">
    <text evidence="2">Belongs to the UPF0053 family.</text>
</comment>
<dbReference type="GO" id="GO:0050660">
    <property type="term" value="F:flavin adenine dinucleotide binding"/>
    <property type="evidence" value="ECO:0007669"/>
    <property type="project" value="InterPro"/>
</dbReference>
<keyword evidence="5" id="KW-0677">Repeat</keyword>
<keyword evidence="6 10" id="KW-1133">Transmembrane helix</keyword>
<dbReference type="Pfam" id="PF01595">
    <property type="entry name" value="CNNM"/>
    <property type="match status" value="1"/>
</dbReference>
<keyword evidence="13" id="KW-1185">Reference proteome</keyword>
<dbReference type="CDD" id="cd04590">
    <property type="entry name" value="CBS_pair_CorC_HlyC_assoc"/>
    <property type="match status" value="1"/>
</dbReference>
<dbReference type="InterPro" id="IPR000644">
    <property type="entry name" value="CBS_dom"/>
</dbReference>
<dbReference type="FunFam" id="3.10.580.10:FF:000002">
    <property type="entry name" value="Magnesium/cobalt efflux protein CorC"/>
    <property type="match status" value="1"/>
</dbReference>
<name>A0A2W5WZ76_9MICO</name>
<keyword evidence="3" id="KW-1003">Cell membrane</keyword>
<evidence type="ECO:0000259" key="11">
    <source>
        <dbReference type="PROSITE" id="PS51371"/>
    </source>
</evidence>
<evidence type="ECO:0000256" key="3">
    <source>
        <dbReference type="ARBA" id="ARBA00022475"/>
    </source>
</evidence>
<dbReference type="Proteomes" id="UP000248783">
    <property type="component" value="Unassembled WGS sequence"/>
</dbReference>
<protein>
    <submittedName>
        <fullName evidence="12">HlyC/CorC family transporter</fullName>
    </submittedName>
</protein>
<evidence type="ECO:0000313" key="13">
    <source>
        <dbReference type="Proteomes" id="UP000248783"/>
    </source>
</evidence>
<feature type="transmembrane region" description="Helical" evidence="10">
    <location>
        <begin position="136"/>
        <end position="154"/>
    </location>
</feature>
<comment type="subcellular location">
    <subcellularLocation>
        <location evidence="1">Cell membrane</location>
        <topology evidence="1">Multi-pass membrane protein</topology>
    </subcellularLocation>
</comment>
<keyword evidence="4 10" id="KW-0812">Transmembrane</keyword>
<dbReference type="GO" id="GO:0005886">
    <property type="term" value="C:plasma membrane"/>
    <property type="evidence" value="ECO:0007669"/>
    <property type="project" value="UniProtKB-SubCell"/>
</dbReference>
<dbReference type="PROSITE" id="PS51371">
    <property type="entry name" value="CBS"/>
    <property type="match status" value="2"/>
</dbReference>
<dbReference type="PANTHER" id="PTHR22777">
    <property type="entry name" value="HEMOLYSIN-RELATED"/>
    <property type="match status" value="1"/>
</dbReference>
<organism evidence="12 13">
    <name type="scientific">Xylanimonas oleitrophica</name>
    <dbReference type="NCBI Taxonomy" id="2607479"/>
    <lineage>
        <taxon>Bacteria</taxon>
        <taxon>Bacillati</taxon>
        <taxon>Actinomycetota</taxon>
        <taxon>Actinomycetes</taxon>
        <taxon>Micrococcales</taxon>
        <taxon>Promicromonosporaceae</taxon>
        <taxon>Xylanimonas</taxon>
    </lineage>
</organism>
<evidence type="ECO:0000256" key="8">
    <source>
        <dbReference type="ARBA" id="ARBA00023136"/>
    </source>
</evidence>
<dbReference type="InterPro" id="IPR036318">
    <property type="entry name" value="FAD-bd_PCMH-like_sf"/>
</dbReference>
<dbReference type="InterPro" id="IPR044751">
    <property type="entry name" value="Ion_transp-like_CBS"/>
</dbReference>
<dbReference type="InterPro" id="IPR005170">
    <property type="entry name" value="Transptr-assoc_dom"/>
</dbReference>
<dbReference type="SMART" id="SM01091">
    <property type="entry name" value="CorC_HlyC"/>
    <property type="match status" value="1"/>
</dbReference>
<evidence type="ECO:0000256" key="5">
    <source>
        <dbReference type="ARBA" id="ARBA00022737"/>
    </source>
</evidence>
<dbReference type="AlphaFoldDB" id="A0A2W5WZ76"/>
<evidence type="ECO:0000256" key="10">
    <source>
        <dbReference type="SAM" id="Phobius"/>
    </source>
</evidence>
<keyword evidence="7 9" id="KW-0129">CBS domain</keyword>
<reference evidence="12 13" key="1">
    <citation type="submission" date="2018-06" db="EMBL/GenBank/DDBJ databases">
        <title>Whole genome sequencing of a novel hydrocarbon degrading bacterial strain, PW21 isolated from oil contaminated produced water sample.</title>
        <authorList>
            <person name="Nagkirti P."/>
            <person name="Shaikh A."/>
            <person name="Gowdaman V."/>
            <person name="Engineer A.E."/>
            <person name="Dagar S."/>
            <person name="Dhakephalkar P.K."/>
        </authorList>
    </citation>
    <scope>NUCLEOTIDE SEQUENCE [LARGE SCALE GENOMIC DNA]</scope>
    <source>
        <strain evidence="12 13">PW21</strain>
    </source>
</reference>
<sequence length="440" mass="47114">MTAVEAPDVLLAVVAAAALLLTGLLSAGEAAVLRVTRASLGDALVEAEQGEGLQAEARADRVRAAQALVADPPATVAAAAAVRTATEMVALGALTLLVAGWFGAWWQDLLALLVLGFAGGLVMARLSPRQLGFRRPLRVVLALSGLLTATYRLTGWAARRSAHRDQDEPPTEEEVRDMVDRVGESEVLEEEERELIRSVFELGDTLAREVMVPRTDMVTTGATTPLSKVMRLFLRSGFSRVPVTGDSVDDLVGVAYLKDVARVLDAEPAAASEPVSQVARAAVFVPESKPVDVLLREMQASSSHIAVVVDEYGGIAGLVTIEDILEELVGELTDEHDRERVVEPERLDENTFRVPARLPVDELGELFDLRLDDDDVDTAAGLLAKALGKVPLAGSAADVGGLHLVADRVEGRRKQVTALLVSRVHHDSETDPHDKDETHD</sequence>
<evidence type="ECO:0000256" key="2">
    <source>
        <dbReference type="ARBA" id="ARBA00006337"/>
    </source>
</evidence>
<dbReference type="RefSeq" id="WP_111250333.1">
    <property type="nucleotide sequence ID" value="NZ_QKWH01000003.1"/>
</dbReference>
<comment type="caution">
    <text evidence="12">The sequence shown here is derived from an EMBL/GenBank/DDBJ whole genome shotgun (WGS) entry which is preliminary data.</text>
</comment>
<dbReference type="Gene3D" id="3.10.580.10">
    <property type="entry name" value="CBS-domain"/>
    <property type="match status" value="1"/>
</dbReference>
<dbReference type="Pfam" id="PF00571">
    <property type="entry name" value="CBS"/>
    <property type="match status" value="2"/>
</dbReference>
<evidence type="ECO:0000313" key="12">
    <source>
        <dbReference type="EMBL" id="PZR53666.1"/>
    </source>
</evidence>
<dbReference type="Pfam" id="PF03471">
    <property type="entry name" value="CorC_HlyC"/>
    <property type="match status" value="1"/>
</dbReference>
<dbReference type="SUPFAM" id="SSF56176">
    <property type="entry name" value="FAD-binding/transporter-associated domain-like"/>
    <property type="match status" value="1"/>
</dbReference>
<dbReference type="SUPFAM" id="SSF54631">
    <property type="entry name" value="CBS-domain pair"/>
    <property type="match status" value="1"/>
</dbReference>
<feature type="domain" description="CBS" evidence="11">
    <location>
        <begin position="278"/>
        <end position="335"/>
    </location>
</feature>
<evidence type="ECO:0000256" key="9">
    <source>
        <dbReference type="PROSITE-ProRule" id="PRU00703"/>
    </source>
</evidence>
<evidence type="ECO:0000256" key="4">
    <source>
        <dbReference type="ARBA" id="ARBA00022692"/>
    </source>
</evidence>
<dbReference type="PANTHER" id="PTHR22777:SF32">
    <property type="entry name" value="UPF0053 INNER MEMBRANE PROTEIN YFJD"/>
    <property type="match status" value="1"/>
</dbReference>
<dbReference type="InterPro" id="IPR016169">
    <property type="entry name" value="FAD-bd_PCMH_sub2"/>
</dbReference>
<evidence type="ECO:0000256" key="7">
    <source>
        <dbReference type="ARBA" id="ARBA00023122"/>
    </source>
</evidence>
<dbReference type="Gene3D" id="3.30.465.10">
    <property type="match status" value="1"/>
</dbReference>
<gene>
    <name evidence="12" type="ORF">DNL40_05895</name>
</gene>
<dbReference type="InterPro" id="IPR002550">
    <property type="entry name" value="CNNM"/>
</dbReference>
<proteinExistence type="inferred from homology"/>
<dbReference type="EMBL" id="QKWH01000003">
    <property type="protein sequence ID" value="PZR53666.1"/>
    <property type="molecule type" value="Genomic_DNA"/>
</dbReference>
<evidence type="ECO:0000256" key="1">
    <source>
        <dbReference type="ARBA" id="ARBA00004651"/>
    </source>
</evidence>
<feature type="domain" description="CBS" evidence="11">
    <location>
        <begin position="211"/>
        <end position="272"/>
    </location>
</feature>
<dbReference type="SMART" id="SM00116">
    <property type="entry name" value="CBS"/>
    <property type="match status" value="2"/>
</dbReference>
<accession>A0A2W5WZ76</accession>
<feature type="transmembrane region" description="Helical" evidence="10">
    <location>
        <begin position="104"/>
        <end position="124"/>
    </location>
</feature>